<evidence type="ECO:0000313" key="13">
    <source>
        <dbReference type="Proteomes" id="UP001652582"/>
    </source>
</evidence>
<evidence type="ECO:0000256" key="4">
    <source>
        <dbReference type="ARBA" id="ARBA00022692"/>
    </source>
</evidence>
<dbReference type="KEGG" id="bany:112043687"/>
<dbReference type="InterPro" id="IPR052192">
    <property type="entry name" value="Insect_Ionotropic_Sensory_Rcpt"/>
</dbReference>
<sequence length="606" mass="67383">MDFINFIISFFVSKKLTLLTAFLCWRPEDVSELMKQGRAAGLRVRALPRFDRLPALPPYRSFREAMLLDIRCDNSTLVLAEASSKRAFNLRHSWLIIDDSPFNVSYLETSLGDALVLPDGDVTWASSDVMVDVYRVKDDQPLVVTSLGPTMSQIALERLWARLPTAVSRRRNLNNVYLKSATIITQPQYFKGWHDLSNRQIDTFPKVTYPLLMLCGEDLKFRFNLKQVDLYGEQRNGTFDGLVGAMQRGELELGVTSMFLRGDRWRVLHFCAETVELRGNFLFRQPARSAVSNVFVLPFSRGVWRALAAVGGAAAALLALCGLLARRGTPDAAAQRLTLLESFTFAVGTICQQGSDLSPSLLSARVLMFCTLLASLFVFTSYSAKIVAILQAPSDALQTLADLTHSPMDLGVQETTYKRVYFAESTDPVTQALYRRKLLPLGERAYLSVVDGIARVRSGLFAFQVEESSAYDVISKTYTEREKCGLKEIKAFTLPMVAVPVRKHSGYRDLLGARLRWQREVGLMDRFRRIWMSSRPKCDAGSGGFVSVGLVDVLPAAHVLLAGALLAALLLLLERLAHAATNSYRSRARFASAPVASGAGEKHQLT</sequence>
<keyword evidence="8" id="KW-0325">Glycoprotein</keyword>
<keyword evidence="10" id="KW-0732">Signal</keyword>
<evidence type="ECO:0000256" key="2">
    <source>
        <dbReference type="ARBA" id="ARBA00008685"/>
    </source>
</evidence>
<evidence type="ECO:0000256" key="10">
    <source>
        <dbReference type="SAM" id="SignalP"/>
    </source>
</evidence>
<keyword evidence="6 9" id="KW-0472">Membrane</keyword>
<reference evidence="14" key="1">
    <citation type="submission" date="2025-08" db="UniProtKB">
        <authorList>
            <consortium name="RefSeq"/>
        </authorList>
    </citation>
    <scope>IDENTIFICATION</scope>
</reference>
<dbReference type="GeneID" id="112043687"/>
<dbReference type="AlphaFoldDB" id="A0A6J1MKP0"/>
<dbReference type="GO" id="GO:0005886">
    <property type="term" value="C:plasma membrane"/>
    <property type="evidence" value="ECO:0007669"/>
    <property type="project" value="UniProtKB-SubCell"/>
</dbReference>
<evidence type="ECO:0000259" key="11">
    <source>
        <dbReference type="Pfam" id="PF00060"/>
    </source>
</evidence>
<feature type="signal peptide" evidence="10">
    <location>
        <begin position="1"/>
        <end position="21"/>
    </location>
</feature>
<feature type="transmembrane region" description="Helical" evidence="9">
    <location>
        <begin position="545"/>
        <end position="573"/>
    </location>
</feature>
<keyword evidence="4 9" id="KW-0812">Transmembrane</keyword>
<keyword evidence="7" id="KW-0675">Receptor</keyword>
<proteinExistence type="inferred from homology"/>
<comment type="subcellular location">
    <subcellularLocation>
        <location evidence="1">Cell membrane</location>
        <topology evidence="1">Multi-pass membrane protein</topology>
    </subcellularLocation>
</comment>
<evidence type="ECO:0000256" key="5">
    <source>
        <dbReference type="ARBA" id="ARBA00022989"/>
    </source>
</evidence>
<feature type="transmembrane region" description="Helical" evidence="9">
    <location>
        <begin position="361"/>
        <end position="382"/>
    </location>
</feature>
<comment type="similarity">
    <text evidence="2">Belongs to the glutamate-gated ion channel (TC 1.A.10.1) family.</text>
</comment>
<feature type="chain" id="PRO_5047118351" evidence="10">
    <location>
        <begin position="22"/>
        <end position="606"/>
    </location>
</feature>
<dbReference type="OrthoDB" id="9997229at2759"/>
<dbReference type="PANTHER" id="PTHR42643">
    <property type="entry name" value="IONOTROPIC RECEPTOR 20A-RELATED"/>
    <property type="match status" value="1"/>
</dbReference>
<dbReference type="GO" id="GO:0050906">
    <property type="term" value="P:detection of stimulus involved in sensory perception"/>
    <property type="evidence" value="ECO:0007669"/>
    <property type="project" value="UniProtKB-ARBA"/>
</dbReference>
<dbReference type="Proteomes" id="UP001652582">
    <property type="component" value="Chromosome 9"/>
</dbReference>
<evidence type="ECO:0000256" key="1">
    <source>
        <dbReference type="ARBA" id="ARBA00004651"/>
    </source>
</evidence>
<feature type="domain" description="Ionotropic receptor 75a N-terminal" evidence="12">
    <location>
        <begin position="56"/>
        <end position="182"/>
    </location>
</feature>
<organism evidence="13 14">
    <name type="scientific">Bicyclus anynana</name>
    <name type="common">Squinting bush brown butterfly</name>
    <dbReference type="NCBI Taxonomy" id="110368"/>
    <lineage>
        <taxon>Eukaryota</taxon>
        <taxon>Metazoa</taxon>
        <taxon>Ecdysozoa</taxon>
        <taxon>Arthropoda</taxon>
        <taxon>Hexapoda</taxon>
        <taxon>Insecta</taxon>
        <taxon>Pterygota</taxon>
        <taxon>Neoptera</taxon>
        <taxon>Endopterygota</taxon>
        <taxon>Lepidoptera</taxon>
        <taxon>Glossata</taxon>
        <taxon>Ditrysia</taxon>
        <taxon>Papilionoidea</taxon>
        <taxon>Nymphalidae</taxon>
        <taxon>Satyrinae</taxon>
        <taxon>Satyrini</taxon>
        <taxon>Mycalesina</taxon>
        <taxon>Bicyclus</taxon>
    </lineage>
</organism>
<evidence type="ECO:0000256" key="8">
    <source>
        <dbReference type="ARBA" id="ARBA00023180"/>
    </source>
</evidence>
<gene>
    <name evidence="14" type="primary">LOC112043687</name>
</gene>
<dbReference type="Gene3D" id="1.10.287.70">
    <property type="match status" value="1"/>
</dbReference>
<feature type="transmembrane region" description="Helical" evidence="9">
    <location>
        <begin position="303"/>
        <end position="325"/>
    </location>
</feature>
<dbReference type="GO" id="GO:0015276">
    <property type="term" value="F:ligand-gated monoatomic ion channel activity"/>
    <property type="evidence" value="ECO:0007669"/>
    <property type="project" value="InterPro"/>
</dbReference>
<evidence type="ECO:0000256" key="9">
    <source>
        <dbReference type="SAM" id="Phobius"/>
    </source>
</evidence>
<dbReference type="RefSeq" id="XP_023934974.2">
    <property type="nucleotide sequence ID" value="XM_024079206.2"/>
</dbReference>
<evidence type="ECO:0000256" key="6">
    <source>
        <dbReference type="ARBA" id="ARBA00023136"/>
    </source>
</evidence>
<dbReference type="SUPFAM" id="SSF53850">
    <property type="entry name" value="Periplasmic binding protein-like II"/>
    <property type="match status" value="1"/>
</dbReference>
<keyword evidence="3" id="KW-1003">Cell membrane</keyword>
<dbReference type="InterPro" id="IPR057074">
    <property type="entry name" value="IR75A_N"/>
</dbReference>
<protein>
    <submittedName>
        <fullName evidence="14">Ionotropic receptor 75a-like</fullName>
    </submittedName>
</protein>
<dbReference type="Pfam" id="PF24576">
    <property type="entry name" value="IR75A_N"/>
    <property type="match status" value="1"/>
</dbReference>
<keyword evidence="5 9" id="KW-1133">Transmembrane helix</keyword>
<name>A0A6J1MKP0_BICAN</name>
<dbReference type="PANTHER" id="PTHR42643:SF33">
    <property type="entry name" value="GLUTAMATE RECEPTOR 2-LIKE PROTEIN"/>
    <property type="match status" value="1"/>
</dbReference>
<accession>A0A6J1MKP0</accession>
<evidence type="ECO:0000256" key="7">
    <source>
        <dbReference type="ARBA" id="ARBA00023170"/>
    </source>
</evidence>
<feature type="domain" description="Ionotropic glutamate receptor C-terminal" evidence="11">
    <location>
        <begin position="321"/>
        <end position="431"/>
    </location>
</feature>
<evidence type="ECO:0000256" key="3">
    <source>
        <dbReference type="ARBA" id="ARBA00022475"/>
    </source>
</evidence>
<dbReference type="InterPro" id="IPR001320">
    <property type="entry name" value="Iontro_rcpt_C"/>
</dbReference>
<evidence type="ECO:0000259" key="12">
    <source>
        <dbReference type="Pfam" id="PF24576"/>
    </source>
</evidence>
<dbReference type="Pfam" id="PF00060">
    <property type="entry name" value="Lig_chan"/>
    <property type="match status" value="1"/>
</dbReference>
<dbReference type="Gene3D" id="3.40.190.10">
    <property type="entry name" value="Periplasmic binding protein-like II"/>
    <property type="match status" value="1"/>
</dbReference>
<keyword evidence="13" id="KW-1185">Reference proteome</keyword>
<evidence type="ECO:0000313" key="14">
    <source>
        <dbReference type="RefSeq" id="XP_023934974.2"/>
    </source>
</evidence>